<evidence type="ECO:0000313" key="1">
    <source>
        <dbReference type="EMBL" id="MBI5169946.1"/>
    </source>
</evidence>
<dbReference type="InterPro" id="IPR002060">
    <property type="entry name" value="Squ/phyt_synthse"/>
</dbReference>
<dbReference type="InterPro" id="IPR044844">
    <property type="entry name" value="Trans_IPPS_euk-type"/>
</dbReference>
<name>A0A933W9H9_UNCEI</name>
<gene>
    <name evidence="1" type="ORF">HZA61_10690</name>
</gene>
<dbReference type="SFLD" id="SFLDG01018">
    <property type="entry name" value="Squalene/Phytoene_Synthase_Lik"/>
    <property type="match status" value="1"/>
</dbReference>
<dbReference type="Pfam" id="PF00494">
    <property type="entry name" value="SQS_PSY"/>
    <property type="match status" value="1"/>
</dbReference>
<dbReference type="PANTHER" id="PTHR11626:SF2">
    <property type="entry name" value="SQUALENE SYNTHASE"/>
    <property type="match status" value="1"/>
</dbReference>
<reference evidence="1" key="1">
    <citation type="submission" date="2020-07" db="EMBL/GenBank/DDBJ databases">
        <title>Huge and variable diversity of episymbiotic CPR bacteria and DPANN archaea in groundwater ecosystems.</title>
        <authorList>
            <person name="He C.Y."/>
            <person name="Keren R."/>
            <person name="Whittaker M."/>
            <person name="Farag I.F."/>
            <person name="Doudna J."/>
            <person name="Cate J.H.D."/>
            <person name="Banfield J.F."/>
        </authorList>
    </citation>
    <scope>NUCLEOTIDE SEQUENCE</scope>
    <source>
        <strain evidence="1">NC_groundwater_1813_Pr3_B-0.1um_71_17</strain>
    </source>
</reference>
<dbReference type="SFLD" id="SFLDS00005">
    <property type="entry name" value="Isoprenoid_Synthase_Type_I"/>
    <property type="match status" value="1"/>
</dbReference>
<dbReference type="AlphaFoldDB" id="A0A933W9H9"/>
<protein>
    <submittedName>
        <fullName evidence="1">Squalene/phytoene synthase family protein</fullName>
    </submittedName>
</protein>
<dbReference type="PANTHER" id="PTHR11626">
    <property type="entry name" value="FARNESYL-DIPHOSPHATE FARNESYLTRANSFERASE"/>
    <property type="match status" value="1"/>
</dbReference>
<sequence length="343" mass="37396">MPLDSRTREAREYCRHVLPRVSRTFALNIGWLDPGLRESVRTAYLLCRAADALEDSWPDRPDRMRERFAAFLAAVGGDDGVAAGLAAEAAGRAGDEEDLGLLTRLPLLLVGMRALPEGDRALIHRAVTVMAQGMSRYASRAAERGPAVPYVDDEAELHDYCWVVAGCVGVMLTGMLEARRPGGAPEVRARRLALAPKVGEALQLTNILLDWPSDVRRSRCYVPASWLAEARLAPEALVGNDTPEVRAVAARLAALAHEALDGVADYLEAIPHRHLRYRLFCLLPAVWARRSLQLAEHTPGFPAVAARPRLTRAQLWSSAARAVWSVAGDGASRRLLAASPARE</sequence>
<dbReference type="InterPro" id="IPR008949">
    <property type="entry name" value="Isoprenoid_synthase_dom_sf"/>
</dbReference>
<dbReference type="SUPFAM" id="SSF48576">
    <property type="entry name" value="Terpenoid synthases"/>
    <property type="match status" value="1"/>
</dbReference>
<evidence type="ECO:0000313" key="2">
    <source>
        <dbReference type="Proteomes" id="UP000696931"/>
    </source>
</evidence>
<dbReference type="GO" id="GO:0051996">
    <property type="term" value="F:squalene synthase [NAD(P)H] activity"/>
    <property type="evidence" value="ECO:0007669"/>
    <property type="project" value="InterPro"/>
</dbReference>
<accession>A0A933W9H9</accession>
<dbReference type="EMBL" id="JACRIW010000075">
    <property type="protein sequence ID" value="MBI5169946.1"/>
    <property type="molecule type" value="Genomic_DNA"/>
</dbReference>
<dbReference type="Proteomes" id="UP000696931">
    <property type="component" value="Unassembled WGS sequence"/>
</dbReference>
<proteinExistence type="predicted"/>
<dbReference type="Gene3D" id="1.10.600.10">
    <property type="entry name" value="Farnesyl Diphosphate Synthase"/>
    <property type="match status" value="1"/>
</dbReference>
<dbReference type="GO" id="GO:0045338">
    <property type="term" value="P:farnesyl diphosphate metabolic process"/>
    <property type="evidence" value="ECO:0007669"/>
    <property type="project" value="InterPro"/>
</dbReference>
<comment type="caution">
    <text evidence="1">The sequence shown here is derived from an EMBL/GenBank/DDBJ whole genome shotgun (WGS) entry which is preliminary data.</text>
</comment>
<organism evidence="1 2">
    <name type="scientific">Eiseniibacteriota bacterium</name>
    <dbReference type="NCBI Taxonomy" id="2212470"/>
    <lineage>
        <taxon>Bacteria</taxon>
        <taxon>Candidatus Eiseniibacteriota</taxon>
    </lineage>
</organism>